<feature type="repeat" description="ANK" evidence="3">
    <location>
        <begin position="143"/>
        <end position="175"/>
    </location>
</feature>
<name>A0AAW1S1U0_9CHLO</name>
<keyword evidence="5" id="KW-1185">Reference proteome</keyword>
<feature type="repeat" description="ANK" evidence="3">
    <location>
        <begin position="110"/>
        <end position="142"/>
    </location>
</feature>
<keyword evidence="1" id="KW-0677">Repeat</keyword>
<evidence type="ECO:0000313" key="5">
    <source>
        <dbReference type="Proteomes" id="UP001445335"/>
    </source>
</evidence>
<dbReference type="PROSITE" id="PS50088">
    <property type="entry name" value="ANK_REPEAT"/>
    <property type="match status" value="3"/>
</dbReference>
<dbReference type="InterPro" id="IPR002110">
    <property type="entry name" value="Ankyrin_rpt"/>
</dbReference>
<dbReference type="EMBL" id="JALJOU010000015">
    <property type="protein sequence ID" value="KAK9839638.1"/>
    <property type="molecule type" value="Genomic_DNA"/>
</dbReference>
<dbReference type="PROSITE" id="PS50297">
    <property type="entry name" value="ANK_REP_REGION"/>
    <property type="match status" value="1"/>
</dbReference>
<dbReference type="SMART" id="SM00248">
    <property type="entry name" value="ANK"/>
    <property type="match status" value="6"/>
</dbReference>
<accession>A0AAW1S1U0</accession>
<evidence type="ECO:0000256" key="3">
    <source>
        <dbReference type="PROSITE-ProRule" id="PRU00023"/>
    </source>
</evidence>
<evidence type="ECO:0000256" key="2">
    <source>
        <dbReference type="ARBA" id="ARBA00023043"/>
    </source>
</evidence>
<dbReference type="Gene3D" id="1.25.40.20">
    <property type="entry name" value="Ankyrin repeat-containing domain"/>
    <property type="match status" value="2"/>
</dbReference>
<evidence type="ECO:0000256" key="1">
    <source>
        <dbReference type="ARBA" id="ARBA00022737"/>
    </source>
</evidence>
<dbReference type="PANTHER" id="PTHR24173:SF74">
    <property type="entry name" value="ANKYRIN REPEAT DOMAIN-CONTAINING PROTEIN 16"/>
    <property type="match status" value="1"/>
</dbReference>
<comment type="caution">
    <text evidence="4">The sequence shown here is derived from an EMBL/GenBank/DDBJ whole genome shotgun (WGS) entry which is preliminary data.</text>
</comment>
<dbReference type="Proteomes" id="UP001445335">
    <property type="component" value="Unassembled WGS sequence"/>
</dbReference>
<dbReference type="Pfam" id="PF12796">
    <property type="entry name" value="Ank_2"/>
    <property type="match status" value="2"/>
</dbReference>
<sequence length="266" mass="27591">MVAGQPQTWTYWVVEKDDYDVHPWVGLLDAVRGSDVAARGASPDARDVAYGMGALHWAAAAGDEPCLACLRERAVDVDALSWAGLSPLACAARAGHAGAVRLLLADANPNVGLPLHEAAGAGHTGIVEDLLRRRSDPGVRDNAAETALLRAARRGFVGVVEALSTGGADVDAANSAGVTPLIASSFFGHEAVVRALLTRGANARAVCARRRSALHYAALADQRPVAEALLVWASDLAQLADASGARPADLAAEADATSVLELLRRM</sequence>
<dbReference type="InterPro" id="IPR036770">
    <property type="entry name" value="Ankyrin_rpt-contain_sf"/>
</dbReference>
<protein>
    <recommendedName>
        <fullName evidence="6">Ankyrin repeat domain-containing protein</fullName>
    </recommendedName>
</protein>
<evidence type="ECO:0008006" key="6">
    <source>
        <dbReference type="Google" id="ProtNLM"/>
    </source>
</evidence>
<evidence type="ECO:0000313" key="4">
    <source>
        <dbReference type="EMBL" id="KAK9839638.1"/>
    </source>
</evidence>
<reference evidence="4 5" key="1">
    <citation type="journal article" date="2024" name="Nat. Commun.">
        <title>Phylogenomics reveals the evolutionary origins of lichenization in chlorophyte algae.</title>
        <authorList>
            <person name="Puginier C."/>
            <person name="Libourel C."/>
            <person name="Otte J."/>
            <person name="Skaloud P."/>
            <person name="Haon M."/>
            <person name="Grisel S."/>
            <person name="Petersen M."/>
            <person name="Berrin J.G."/>
            <person name="Delaux P.M."/>
            <person name="Dal Grande F."/>
            <person name="Keller J."/>
        </authorList>
    </citation>
    <scope>NUCLEOTIDE SEQUENCE [LARGE SCALE GENOMIC DNA]</scope>
    <source>
        <strain evidence="4 5">SAG 245.80</strain>
    </source>
</reference>
<dbReference type="SUPFAM" id="SSF48403">
    <property type="entry name" value="Ankyrin repeat"/>
    <property type="match status" value="1"/>
</dbReference>
<dbReference type="PANTHER" id="PTHR24173">
    <property type="entry name" value="ANKYRIN REPEAT CONTAINING"/>
    <property type="match status" value="1"/>
</dbReference>
<dbReference type="AlphaFoldDB" id="A0AAW1S1U0"/>
<proteinExistence type="predicted"/>
<feature type="repeat" description="ANK" evidence="3">
    <location>
        <begin position="176"/>
        <end position="208"/>
    </location>
</feature>
<keyword evidence="2 3" id="KW-0040">ANK repeat</keyword>
<organism evidence="4 5">
    <name type="scientific">Elliptochloris bilobata</name>
    <dbReference type="NCBI Taxonomy" id="381761"/>
    <lineage>
        <taxon>Eukaryota</taxon>
        <taxon>Viridiplantae</taxon>
        <taxon>Chlorophyta</taxon>
        <taxon>core chlorophytes</taxon>
        <taxon>Trebouxiophyceae</taxon>
        <taxon>Trebouxiophyceae incertae sedis</taxon>
        <taxon>Elliptochloris clade</taxon>
        <taxon>Elliptochloris</taxon>
    </lineage>
</organism>
<gene>
    <name evidence="4" type="ORF">WJX81_002250</name>
</gene>